<gene>
    <name evidence="2" type="ORF">DL762_006394</name>
</gene>
<comment type="caution">
    <text evidence="2">The sequence shown here is derived from an EMBL/GenBank/DDBJ whole genome shotgun (WGS) entry which is preliminary data.</text>
</comment>
<keyword evidence="1" id="KW-0812">Transmembrane</keyword>
<evidence type="ECO:0008006" key="4">
    <source>
        <dbReference type="Google" id="ProtNLM"/>
    </source>
</evidence>
<dbReference type="EMBL" id="QJNS01000201">
    <property type="protein sequence ID" value="RYO82915.1"/>
    <property type="molecule type" value="Genomic_DNA"/>
</dbReference>
<organism evidence="2 3">
    <name type="scientific">Monosporascus cannonballus</name>
    <dbReference type="NCBI Taxonomy" id="155416"/>
    <lineage>
        <taxon>Eukaryota</taxon>
        <taxon>Fungi</taxon>
        <taxon>Dikarya</taxon>
        <taxon>Ascomycota</taxon>
        <taxon>Pezizomycotina</taxon>
        <taxon>Sordariomycetes</taxon>
        <taxon>Xylariomycetidae</taxon>
        <taxon>Xylariales</taxon>
        <taxon>Xylariales incertae sedis</taxon>
        <taxon>Monosporascus</taxon>
    </lineage>
</organism>
<accession>A0ABY0H273</accession>
<protein>
    <recommendedName>
        <fullName evidence="4">Transmembrane protein</fullName>
    </recommendedName>
</protein>
<dbReference type="Proteomes" id="UP000294003">
    <property type="component" value="Unassembled WGS sequence"/>
</dbReference>
<evidence type="ECO:0000313" key="2">
    <source>
        <dbReference type="EMBL" id="RYO82915.1"/>
    </source>
</evidence>
<reference evidence="2 3" key="1">
    <citation type="submission" date="2018-06" db="EMBL/GenBank/DDBJ databases">
        <title>Complete Genomes of Monosporascus.</title>
        <authorList>
            <person name="Robinson A.J."/>
            <person name="Natvig D.O."/>
        </authorList>
    </citation>
    <scope>NUCLEOTIDE SEQUENCE [LARGE SCALE GENOMIC DNA]</scope>
    <source>
        <strain evidence="2 3">CBS 609.92</strain>
    </source>
</reference>
<feature type="transmembrane region" description="Helical" evidence="1">
    <location>
        <begin position="39"/>
        <end position="68"/>
    </location>
</feature>
<name>A0ABY0H273_9PEZI</name>
<keyword evidence="1" id="KW-0472">Membrane</keyword>
<keyword evidence="1" id="KW-1133">Transmembrane helix</keyword>
<evidence type="ECO:0000256" key="1">
    <source>
        <dbReference type="SAM" id="Phobius"/>
    </source>
</evidence>
<evidence type="ECO:0000313" key="3">
    <source>
        <dbReference type="Proteomes" id="UP000294003"/>
    </source>
</evidence>
<proteinExistence type="predicted"/>
<keyword evidence="3" id="KW-1185">Reference proteome</keyword>
<sequence length="627" mass="69021">MTDVYTPAPDSSSYLLATPFSMPSDRGDRWAVSFTGNSAALLVAALSTIIAVSFLCLWNFICFIAMLFDGNATRRRYVALVTLWNSNESWFAFKELLSYTYQCATYHPNSDPYWGDVAYGLVFCIIALAVFGGSIAMGIVGPSLVQIGNVAPPQPSTLFYPRIPAADDPVQQLQEFGLRAPGLLRALGSVEAARVELRSRVLVDADTSYPDRENGDRVIGLKYGYSLSGLELGLQGGIDLELAVEGSCITEYGWYVESAEDDEVDMYHLWNNANDSAWVLLNLYETQHAPRATFHLHSQGVDQLLSGSNVSYAIIASSARRSSISPGSDPWYATEPRDEHDPRFDAGHWIKRQRPVLSCWEQNRWRYGTQNVASVYELKNIPGMAIPTVLLEVLETTFTVPMIVRLGNASGGSALRSGTRSLNGVIDAHTCSIYDDIERLILASFVASRNVFSDATMFGQSGNYPNIFTSPNGQPGNGAANFVVSSPDIQTFSLTGIVTLAAISVVPIMARCAAWWLVRVHNGRQDPQLGANKWTRFHVLTAVQLFRCMYEPGADTQSRQWNCAMPVPDELDENSFRLVPNKCQAYCKGHIDKDTVRMARCNDSSMRGQENTGGMAEIGKLIADEPI</sequence>
<feature type="transmembrane region" description="Helical" evidence="1">
    <location>
        <begin position="117"/>
        <end position="140"/>
    </location>
</feature>